<dbReference type="AlphaFoldDB" id="A0A485AYB7"/>
<reference evidence="2 3" key="1">
    <citation type="submission" date="2019-03" db="EMBL/GenBank/DDBJ databases">
        <authorList>
            <consortium name="Pathogen Informatics"/>
        </authorList>
    </citation>
    <scope>NUCLEOTIDE SEQUENCE [LARGE SCALE GENOMIC DNA]</scope>
    <source>
        <strain evidence="2 3">NCTC13038</strain>
    </source>
</reference>
<gene>
    <name evidence="2" type="ORF">NCTC13038_00858</name>
</gene>
<name>A0A485AYB7_RAOTE</name>
<protein>
    <submittedName>
        <fullName evidence="2">Uncharacterized protein</fullName>
    </submittedName>
</protein>
<feature type="compositionally biased region" description="Polar residues" evidence="1">
    <location>
        <begin position="151"/>
        <end position="163"/>
    </location>
</feature>
<evidence type="ECO:0000313" key="3">
    <source>
        <dbReference type="Proteomes" id="UP000332594"/>
    </source>
</evidence>
<dbReference type="EMBL" id="CAADJG010000002">
    <property type="protein sequence ID" value="VFS66547.1"/>
    <property type="molecule type" value="Genomic_DNA"/>
</dbReference>
<evidence type="ECO:0000313" key="2">
    <source>
        <dbReference type="EMBL" id="VFS66547.1"/>
    </source>
</evidence>
<accession>A0A485AYB7</accession>
<sequence>MTGYLLCAIPRFIFLPMAWILPCRPLPFDCSKIKPGLAWRVALIMMGRAKVTDRTEVTGIASRSPRFPASQDLQLVKKFLRKKMSTPWGMDIFARLSLRTGHQALSLTGSLKSSAGSSLRLNVASSALALVWKSRSVFSSRSLTSGSSISTDCHTPSLSNKPN</sequence>
<dbReference type="Proteomes" id="UP000332594">
    <property type="component" value="Unassembled WGS sequence"/>
</dbReference>
<feature type="region of interest" description="Disordered" evidence="1">
    <location>
        <begin position="142"/>
        <end position="163"/>
    </location>
</feature>
<evidence type="ECO:0000256" key="1">
    <source>
        <dbReference type="SAM" id="MobiDB-lite"/>
    </source>
</evidence>
<organism evidence="2 3">
    <name type="scientific">Raoultella terrigena</name>
    <name type="common">Klebsiella terrigena</name>
    <dbReference type="NCBI Taxonomy" id="577"/>
    <lineage>
        <taxon>Bacteria</taxon>
        <taxon>Pseudomonadati</taxon>
        <taxon>Pseudomonadota</taxon>
        <taxon>Gammaproteobacteria</taxon>
        <taxon>Enterobacterales</taxon>
        <taxon>Enterobacteriaceae</taxon>
        <taxon>Klebsiella/Raoultella group</taxon>
        <taxon>Raoultella</taxon>
    </lineage>
</organism>
<proteinExistence type="predicted"/>